<keyword evidence="8" id="KW-1185">Reference proteome</keyword>
<evidence type="ECO:0000256" key="5">
    <source>
        <dbReference type="RuleBase" id="RU000304"/>
    </source>
</evidence>
<dbReference type="SUPFAM" id="SSF56112">
    <property type="entry name" value="Protein kinase-like (PK-like)"/>
    <property type="match status" value="1"/>
</dbReference>
<evidence type="ECO:0000259" key="6">
    <source>
        <dbReference type="PROSITE" id="PS50011"/>
    </source>
</evidence>
<dbReference type="PROSITE" id="PS50011">
    <property type="entry name" value="PROTEIN_KINASE_DOM"/>
    <property type="match status" value="1"/>
</dbReference>
<dbReference type="PANTHER" id="PTHR11909">
    <property type="entry name" value="CASEIN KINASE-RELATED"/>
    <property type="match status" value="1"/>
</dbReference>
<keyword evidence="3 4" id="KW-0067">ATP-binding</keyword>
<dbReference type="RefSeq" id="XP_007735524.1">
    <property type="nucleotide sequence ID" value="XM_007737334.1"/>
</dbReference>
<dbReference type="Proteomes" id="UP000019478">
    <property type="component" value="Unassembled WGS sequence"/>
</dbReference>
<evidence type="ECO:0000256" key="1">
    <source>
        <dbReference type="ARBA" id="ARBA00012513"/>
    </source>
</evidence>
<dbReference type="GeneID" id="19171324"/>
<dbReference type="InterPro" id="IPR011009">
    <property type="entry name" value="Kinase-like_dom_sf"/>
</dbReference>
<dbReference type="PROSITE" id="PS00107">
    <property type="entry name" value="PROTEIN_KINASE_ATP"/>
    <property type="match status" value="1"/>
</dbReference>
<reference evidence="7 8" key="1">
    <citation type="submission" date="2013-03" db="EMBL/GenBank/DDBJ databases">
        <title>The Genome Sequence of Capronia epimyces CBS 606.96.</title>
        <authorList>
            <consortium name="The Broad Institute Genomics Platform"/>
            <person name="Cuomo C."/>
            <person name="de Hoog S."/>
            <person name="Gorbushina A."/>
            <person name="Walker B."/>
            <person name="Young S.K."/>
            <person name="Zeng Q."/>
            <person name="Gargeya S."/>
            <person name="Fitzgerald M."/>
            <person name="Haas B."/>
            <person name="Abouelleil A."/>
            <person name="Allen A.W."/>
            <person name="Alvarado L."/>
            <person name="Arachchi H.M."/>
            <person name="Berlin A.M."/>
            <person name="Chapman S.B."/>
            <person name="Gainer-Dewar J."/>
            <person name="Goldberg J."/>
            <person name="Griggs A."/>
            <person name="Gujja S."/>
            <person name="Hansen M."/>
            <person name="Howarth C."/>
            <person name="Imamovic A."/>
            <person name="Ireland A."/>
            <person name="Larimer J."/>
            <person name="McCowan C."/>
            <person name="Murphy C."/>
            <person name="Pearson M."/>
            <person name="Poon T.W."/>
            <person name="Priest M."/>
            <person name="Roberts A."/>
            <person name="Saif S."/>
            <person name="Shea T."/>
            <person name="Sisk P."/>
            <person name="Sykes S."/>
            <person name="Wortman J."/>
            <person name="Nusbaum C."/>
            <person name="Birren B."/>
        </authorList>
    </citation>
    <scope>NUCLEOTIDE SEQUENCE [LARGE SCALE GENOMIC DNA]</scope>
    <source>
        <strain evidence="7 8">CBS 606.96</strain>
    </source>
</reference>
<gene>
    <name evidence="7" type="ORF">A1O3_07224</name>
</gene>
<feature type="binding site" evidence="4">
    <location>
        <position position="46"/>
    </location>
    <ligand>
        <name>ATP</name>
        <dbReference type="ChEBI" id="CHEBI:30616"/>
    </ligand>
</feature>
<evidence type="ECO:0000313" key="7">
    <source>
        <dbReference type="EMBL" id="EXJ80936.1"/>
    </source>
</evidence>
<dbReference type="CDD" id="cd14016">
    <property type="entry name" value="STKc_CK1"/>
    <property type="match status" value="1"/>
</dbReference>
<dbReference type="PROSITE" id="PS00108">
    <property type="entry name" value="PROTEIN_KINASE_ST"/>
    <property type="match status" value="1"/>
</dbReference>
<dbReference type="HOGENOM" id="CLU_019279_2_7_1"/>
<dbReference type="GO" id="GO:0004674">
    <property type="term" value="F:protein serine/threonine kinase activity"/>
    <property type="evidence" value="ECO:0007669"/>
    <property type="project" value="UniProtKB-KW"/>
</dbReference>
<dbReference type="InterPro" id="IPR050235">
    <property type="entry name" value="CK1_Ser-Thr_kinase"/>
</dbReference>
<evidence type="ECO:0000313" key="8">
    <source>
        <dbReference type="Proteomes" id="UP000019478"/>
    </source>
</evidence>
<evidence type="ECO:0000256" key="2">
    <source>
        <dbReference type="ARBA" id="ARBA00022741"/>
    </source>
</evidence>
<organism evidence="7 8">
    <name type="scientific">Capronia epimyces CBS 606.96</name>
    <dbReference type="NCBI Taxonomy" id="1182542"/>
    <lineage>
        <taxon>Eukaryota</taxon>
        <taxon>Fungi</taxon>
        <taxon>Dikarya</taxon>
        <taxon>Ascomycota</taxon>
        <taxon>Pezizomycotina</taxon>
        <taxon>Eurotiomycetes</taxon>
        <taxon>Chaetothyriomycetidae</taxon>
        <taxon>Chaetothyriales</taxon>
        <taxon>Herpotrichiellaceae</taxon>
        <taxon>Capronia</taxon>
    </lineage>
</organism>
<dbReference type="InterPro" id="IPR008271">
    <property type="entry name" value="Ser/Thr_kinase_AS"/>
</dbReference>
<dbReference type="GO" id="GO:0005524">
    <property type="term" value="F:ATP binding"/>
    <property type="evidence" value="ECO:0007669"/>
    <property type="project" value="UniProtKB-UniRule"/>
</dbReference>
<dbReference type="InterPro" id="IPR000719">
    <property type="entry name" value="Prot_kinase_dom"/>
</dbReference>
<keyword evidence="7" id="KW-0418">Kinase</keyword>
<comment type="similarity">
    <text evidence="5">Belongs to the protein kinase superfamily.</text>
</comment>
<dbReference type="EC" id="2.7.11.1" evidence="1"/>
<dbReference type="SMART" id="SM00220">
    <property type="entry name" value="S_TKc"/>
    <property type="match status" value="1"/>
</dbReference>
<dbReference type="eggNOG" id="KOG1164">
    <property type="taxonomic scope" value="Eukaryota"/>
</dbReference>
<evidence type="ECO:0000256" key="3">
    <source>
        <dbReference type="ARBA" id="ARBA00022840"/>
    </source>
</evidence>
<dbReference type="Pfam" id="PF00069">
    <property type="entry name" value="Pkinase"/>
    <property type="match status" value="1"/>
</dbReference>
<dbReference type="EMBL" id="AMGY01000006">
    <property type="protein sequence ID" value="EXJ80936.1"/>
    <property type="molecule type" value="Genomic_DNA"/>
</dbReference>
<dbReference type="InterPro" id="IPR017441">
    <property type="entry name" value="Protein_kinase_ATP_BS"/>
</dbReference>
<feature type="domain" description="Protein kinase" evidence="6">
    <location>
        <begin position="17"/>
        <end position="287"/>
    </location>
</feature>
<proteinExistence type="inferred from homology"/>
<keyword evidence="5" id="KW-0723">Serine/threonine-protein kinase</keyword>
<comment type="caution">
    <text evidence="7">The sequence shown here is derived from an EMBL/GenBank/DDBJ whole genome shotgun (WGS) entry which is preliminary data.</text>
</comment>
<keyword evidence="7" id="KW-0808">Transferase</keyword>
<keyword evidence="2 4" id="KW-0547">Nucleotide-binding</keyword>
<dbReference type="OrthoDB" id="5800476at2759"/>
<accession>W9XVC8</accession>
<dbReference type="Gene3D" id="1.10.510.10">
    <property type="entry name" value="Transferase(Phosphotransferase) domain 1"/>
    <property type="match status" value="1"/>
</dbReference>
<sequence>MDPFVQRVREIRIGGKYQLLRKLGSGSFGKVYLGRDVDSGAEVAIKLEHFSADPSLLDDEVPIYQELAGQTGFPRIFWHGFVHDFKALVFELLGPNLEDLIRYCGNHFSLKTTLMLTDQLLRRFEVLHSHRYLHRDVKPENFLLGVGRQGNVVYMTDLGLATYLRPRSPGSNKGKAHEHSTYEPHLLGTCRYASINGHLGAAQSPWDDLEALGYMLVYFLKGKLPWQGLRGEGKYRRVLEMKQTIPVDELCADLPPEFASYMHHVRHPNEDDLPDYRYLRKLFSNLFHREGFENDNVFDWTIREFIRLEAESQPTSPMSGVVEERS</sequence>
<dbReference type="STRING" id="1182542.W9XVC8"/>
<evidence type="ECO:0000256" key="4">
    <source>
        <dbReference type="PROSITE-ProRule" id="PRU10141"/>
    </source>
</evidence>
<dbReference type="AlphaFoldDB" id="W9XVC8"/>
<protein>
    <recommendedName>
        <fullName evidence="1">non-specific serine/threonine protein kinase</fullName>
        <ecNumber evidence="1">2.7.11.1</ecNumber>
    </recommendedName>
</protein>
<name>W9XVC8_9EURO</name>